<evidence type="ECO:0000259" key="8">
    <source>
        <dbReference type="Pfam" id="PF20684"/>
    </source>
</evidence>
<sequence>MTTINDTTAILPPPDGYVVDFDNPTIQYVTESYAVVAVEMTLCFLFLVQRLYTKIAIMKSFQLEDGVVILAWVFCMGTQVCGLLGLVHGAIGRHAWEISVEKYVFYSKVILASPLLYAIGTCAAKMSLALFYRRLNPNKVFQGFVWFTLFVCPAAYISIFFSLLFACKPIAASWDPLLLALPTTVCLNRGGIYLSQALIGIITDVLLLMLPIPTVLKLQMPNKQKLGLVAIFAVGSITIVTSIVRLIILIPSLTTPDQTWVIGEGFLWIFVEANLLIMCCCLSTLRRFFKHFAPRLIGESSSGNTSKTHSRGFSRNNAHRTFGSAGAKRTLDTLMHTNNDDGIPLSSIDEMYKHGANVTTNARPMCRDSDSEEAILFERSVQVTYENRDDSTVAGGGAAGGYEGRQGNQPRIWTGKRAPGAQ</sequence>
<feature type="region of interest" description="Disordered" evidence="6">
    <location>
        <begin position="390"/>
        <end position="422"/>
    </location>
</feature>
<feature type="transmembrane region" description="Helical" evidence="7">
    <location>
        <begin position="111"/>
        <end position="132"/>
    </location>
</feature>
<comment type="similarity">
    <text evidence="5">Belongs to the SAT4 family.</text>
</comment>
<dbReference type="EMBL" id="MU001497">
    <property type="protein sequence ID" value="KAF2447361.1"/>
    <property type="molecule type" value="Genomic_DNA"/>
</dbReference>
<evidence type="ECO:0000256" key="5">
    <source>
        <dbReference type="ARBA" id="ARBA00038359"/>
    </source>
</evidence>
<name>A0A9P4PNB5_9PLEO</name>
<keyword evidence="2 7" id="KW-0812">Transmembrane</keyword>
<dbReference type="AlphaFoldDB" id="A0A9P4PNB5"/>
<proteinExistence type="inferred from homology"/>
<evidence type="ECO:0000313" key="9">
    <source>
        <dbReference type="EMBL" id="KAF2447361.1"/>
    </source>
</evidence>
<feature type="domain" description="Rhodopsin" evidence="8">
    <location>
        <begin position="50"/>
        <end position="290"/>
    </location>
</feature>
<dbReference type="InterPro" id="IPR052337">
    <property type="entry name" value="SAT4-like"/>
</dbReference>
<evidence type="ECO:0000256" key="4">
    <source>
        <dbReference type="ARBA" id="ARBA00023136"/>
    </source>
</evidence>
<comment type="subcellular location">
    <subcellularLocation>
        <location evidence="1">Membrane</location>
        <topology evidence="1">Multi-pass membrane protein</topology>
    </subcellularLocation>
</comment>
<feature type="transmembrane region" description="Helical" evidence="7">
    <location>
        <begin position="228"/>
        <end position="253"/>
    </location>
</feature>
<dbReference type="InterPro" id="IPR049326">
    <property type="entry name" value="Rhodopsin_dom_fungi"/>
</dbReference>
<dbReference type="PANTHER" id="PTHR33048:SF124">
    <property type="entry name" value="INTEGRAL MEMBRANE PROTEIN"/>
    <property type="match status" value="1"/>
</dbReference>
<dbReference type="Pfam" id="PF20684">
    <property type="entry name" value="Fung_rhodopsin"/>
    <property type="match status" value="1"/>
</dbReference>
<feature type="region of interest" description="Disordered" evidence="6">
    <location>
        <begin position="300"/>
        <end position="320"/>
    </location>
</feature>
<accession>A0A9P4PNB5</accession>
<protein>
    <recommendedName>
        <fullName evidence="8">Rhodopsin domain-containing protein</fullName>
    </recommendedName>
</protein>
<evidence type="ECO:0000256" key="7">
    <source>
        <dbReference type="SAM" id="Phobius"/>
    </source>
</evidence>
<feature type="transmembrane region" description="Helical" evidence="7">
    <location>
        <begin position="191"/>
        <end position="216"/>
    </location>
</feature>
<feature type="transmembrane region" description="Helical" evidence="7">
    <location>
        <begin position="69"/>
        <end position="91"/>
    </location>
</feature>
<evidence type="ECO:0000313" key="10">
    <source>
        <dbReference type="Proteomes" id="UP000799764"/>
    </source>
</evidence>
<feature type="compositionally biased region" description="Polar residues" evidence="6">
    <location>
        <begin position="300"/>
        <end position="316"/>
    </location>
</feature>
<feature type="compositionally biased region" description="Gly residues" evidence="6">
    <location>
        <begin position="394"/>
        <end position="404"/>
    </location>
</feature>
<feature type="transmembrane region" description="Helical" evidence="7">
    <location>
        <begin position="265"/>
        <end position="285"/>
    </location>
</feature>
<organism evidence="9 10">
    <name type="scientific">Karstenula rhodostoma CBS 690.94</name>
    <dbReference type="NCBI Taxonomy" id="1392251"/>
    <lineage>
        <taxon>Eukaryota</taxon>
        <taxon>Fungi</taxon>
        <taxon>Dikarya</taxon>
        <taxon>Ascomycota</taxon>
        <taxon>Pezizomycotina</taxon>
        <taxon>Dothideomycetes</taxon>
        <taxon>Pleosporomycetidae</taxon>
        <taxon>Pleosporales</taxon>
        <taxon>Massarineae</taxon>
        <taxon>Didymosphaeriaceae</taxon>
        <taxon>Karstenula</taxon>
    </lineage>
</organism>
<keyword evidence="10" id="KW-1185">Reference proteome</keyword>
<keyword evidence="3 7" id="KW-1133">Transmembrane helix</keyword>
<gene>
    <name evidence="9" type="ORF">P171DRAFT_409978</name>
</gene>
<evidence type="ECO:0000256" key="6">
    <source>
        <dbReference type="SAM" id="MobiDB-lite"/>
    </source>
</evidence>
<dbReference type="OrthoDB" id="5342292at2759"/>
<evidence type="ECO:0000256" key="1">
    <source>
        <dbReference type="ARBA" id="ARBA00004141"/>
    </source>
</evidence>
<keyword evidence="4 7" id="KW-0472">Membrane</keyword>
<dbReference type="PANTHER" id="PTHR33048">
    <property type="entry name" value="PTH11-LIKE INTEGRAL MEMBRANE PROTEIN (AFU_ORTHOLOGUE AFUA_5G11245)"/>
    <property type="match status" value="1"/>
</dbReference>
<evidence type="ECO:0000256" key="2">
    <source>
        <dbReference type="ARBA" id="ARBA00022692"/>
    </source>
</evidence>
<dbReference type="Proteomes" id="UP000799764">
    <property type="component" value="Unassembled WGS sequence"/>
</dbReference>
<evidence type="ECO:0000256" key="3">
    <source>
        <dbReference type="ARBA" id="ARBA00022989"/>
    </source>
</evidence>
<reference evidence="9" key="1">
    <citation type="journal article" date="2020" name="Stud. Mycol.">
        <title>101 Dothideomycetes genomes: a test case for predicting lifestyles and emergence of pathogens.</title>
        <authorList>
            <person name="Haridas S."/>
            <person name="Albert R."/>
            <person name="Binder M."/>
            <person name="Bloem J."/>
            <person name="Labutti K."/>
            <person name="Salamov A."/>
            <person name="Andreopoulos B."/>
            <person name="Baker S."/>
            <person name="Barry K."/>
            <person name="Bills G."/>
            <person name="Bluhm B."/>
            <person name="Cannon C."/>
            <person name="Castanera R."/>
            <person name="Culley D."/>
            <person name="Daum C."/>
            <person name="Ezra D."/>
            <person name="Gonzalez J."/>
            <person name="Henrissat B."/>
            <person name="Kuo A."/>
            <person name="Liang C."/>
            <person name="Lipzen A."/>
            <person name="Lutzoni F."/>
            <person name="Magnuson J."/>
            <person name="Mondo S."/>
            <person name="Nolan M."/>
            <person name="Ohm R."/>
            <person name="Pangilinan J."/>
            <person name="Park H.-J."/>
            <person name="Ramirez L."/>
            <person name="Alfaro M."/>
            <person name="Sun H."/>
            <person name="Tritt A."/>
            <person name="Yoshinaga Y."/>
            <person name="Zwiers L.-H."/>
            <person name="Turgeon B."/>
            <person name="Goodwin S."/>
            <person name="Spatafora J."/>
            <person name="Crous P."/>
            <person name="Grigoriev I."/>
        </authorList>
    </citation>
    <scope>NUCLEOTIDE SEQUENCE</scope>
    <source>
        <strain evidence="9">CBS 690.94</strain>
    </source>
</reference>
<feature type="transmembrane region" description="Helical" evidence="7">
    <location>
        <begin position="144"/>
        <end position="171"/>
    </location>
</feature>
<comment type="caution">
    <text evidence="9">The sequence shown here is derived from an EMBL/GenBank/DDBJ whole genome shotgun (WGS) entry which is preliminary data.</text>
</comment>
<dbReference type="GO" id="GO:0016020">
    <property type="term" value="C:membrane"/>
    <property type="evidence" value="ECO:0007669"/>
    <property type="project" value="UniProtKB-SubCell"/>
</dbReference>
<feature type="transmembrane region" description="Helical" evidence="7">
    <location>
        <begin position="26"/>
        <end position="48"/>
    </location>
</feature>